<dbReference type="Proteomes" id="UP001560573">
    <property type="component" value="Unassembled WGS sequence"/>
</dbReference>
<dbReference type="RefSeq" id="WP_369328902.1">
    <property type="nucleotide sequence ID" value="NZ_JAULBC010000002.1"/>
</dbReference>
<sequence length="344" mass="37852">MQTKTSLVTGGAGFIGSHVAKHCLAMGQKVVVLDDLSGGFEDHLPEGVTFVQGSVTDAALVTKLFEEYKFNYVYHLAAYAAEGLSHFIRRFNYNVNLIGSINLINESVKHKVECFVFTSSIAVYGAGQLPMTEAMVPQPEDPYGVSKYAVEMDLKAAHEMFGLNYVVFRPHNVYGENQNIGDKYRNVIGIFMNQIMQGQQLTVFGDGTQTRAFSYIDDVAIPIAKSVTIPEAYNEVFNIGADKPYSVNELAGVVGECFNTTPDIKYLSARNEVLHAYSDHTKAHKVFGEGTNITLKEGIARMAAWAKVVGARKSKEFGNIEITEKLPDGWAVIVEKPVTETELV</sequence>
<dbReference type="SUPFAM" id="SSF51735">
    <property type="entry name" value="NAD(P)-binding Rossmann-fold domains"/>
    <property type="match status" value="1"/>
</dbReference>
<name>A0ABV3ZC85_9BACT</name>
<gene>
    <name evidence="3" type="ORF">QTN47_08350</name>
</gene>
<keyword evidence="4" id="KW-1185">Reference proteome</keyword>
<evidence type="ECO:0000313" key="4">
    <source>
        <dbReference type="Proteomes" id="UP001560573"/>
    </source>
</evidence>
<dbReference type="InterPro" id="IPR036291">
    <property type="entry name" value="NAD(P)-bd_dom_sf"/>
</dbReference>
<comment type="similarity">
    <text evidence="1">Belongs to the NAD(P)-dependent epimerase/dehydratase family.</text>
</comment>
<dbReference type="EMBL" id="JAULBC010000002">
    <property type="protein sequence ID" value="MEX6687497.1"/>
    <property type="molecule type" value="Genomic_DNA"/>
</dbReference>
<evidence type="ECO:0000313" key="3">
    <source>
        <dbReference type="EMBL" id="MEX6687497.1"/>
    </source>
</evidence>
<evidence type="ECO:0000259" key="2">
    <source>
        <dbReference type="Pfam" id="PF01370"/>
    </source>
</evidence>
<organism evidence="3 4">
    <name type="scientific">Danxiaibacter flavus</name>
    <dbReference type="NCBI Taxonomy" id="3049108"/>
    <lineage>
        <taxon>Bacteria</taxon>
        <taxon>Pseudomonadati</taxon>
        <taxon>Bacteroidota</taxon>
        <taxon>Chitinophagia</taxon>
        <taxon>Chitinophagales</taxon>
        <taxon>Chitinophagaceae</taxon>
        <taxon>Danxiaibacter</taxon>
    </lineage>
</organism>
<evidence type="ECO:0000256" key="1">
    <source>
        <dbReference type="ARBA" id="ARBA00007637"/>
    </source>
</evidence>
<dbReference type="Gene3D" id="3.90.25.10">
    <property type="entry name" value="UDP-galactose 4-epimerase, domain 1"/>
    <property type="match status" value="1"/>
</dbReference>
<proteinExistence type="inferred from homology"/>
<protein>
    <submittedName>
        <fullName evidence="3">NAD-dependent epimerase/dehydratase family protein</fullName>
    </submittedName>
</protein>
<accession>A0ABV3ZC85</accession>
<reference evidence="3 4" key="1">
    <citation type="submission" date="2023-07" db="EMBL/GenBank/DDBJ databases">
        <authorList>
            <person name="Lian W.-H."/>
        </authorList>
    </citation>
    <scope>NUCLEOTIDE SEQUENCE [LARGE SCALE GENOMIC DNA]</scope>
    <source>
        <strain evidence="3 4">SYSU DXS3180</strain>
    </source>
</reference>
<dbReference type="Pfam" id="PF01370">
    <property type="entry name" value="Epimerase"/>
    <property type="match status" value="1"/>
</dbReference>
<feature type="domain" description="NAD-dependent epimerase/dehydratase" evidence="2">
    <location>
        <begin position="7"/>
        <end position="240"/>
    </location>
</feature>
<comment type="caution">
    <text evidence="3">The sequence shown here is derived from an EMBL/GenBank/DDBJ whole genome shotgun (WGS) entry which is preliminary data.</text>
</comment>
<dbReference type="PANTHER" id="PTHR43000">
    <property type="entry name" value="DTDP-D-GLUCOSE 4,6-DEHYDRATASE-RELATED"/>
    <property type="match status" value="1"/>
</dbReference>
<dbReference type="InterPro" id="IPR001509">
    <property type="entry name" value="Epimerase_deHydtase"/>
</dbReference>
<dbReference type="Gene3D" id="3.40.50.720">
    <property type="entry name" value="NAD(P)-binding Rossmann-like Domain"/>
    <property type="match status" value="1"/>
</dbReference>